<evidence type="ECO:0000256" key="10">
    <source>
        <dbReference type="RuleBase" id="RU004326"/>
    </source>
</evidence>
<organism evidence="15 16">
    <name type="scientific">endosymbiont of Galathealinum brachiosum</name>
    <dbReference type="NCBI Taxonomy" id="2200906"/>
    <lineage>
        <taxon>Bacteria</taxon>
        <taxon>Pseudomonadati</taxon>
        <taxon>Pseudomonadota</taxon>
        <taxon>Gammaproteobacteria</taxon>
        <taxon>sulfur-oxidizing symbionts</taxon>
    </lineage>
</organism>
<feature type="domain" description="Alpha-D-phosphohexomutase alpha/beta/alpha" evidence="14">
    <location>
        <begin position="255"/>
        <end position="364"/>
    </location>
</feature>
<keyword evidence="8 10" id="KW-0460">Magnesium</keyword>
<keyword evidence="7 10" id="KW-0479">Metal-binding</keyword>
<dbReference type="InterPro" id="IPR005843">
    <property type="entry name" value="A-D-PHexomutase_C"/>
</dbReference>
<dbReference type="PANTHER" id="PTHR43771">
    <property type="entry name" value="PHOSPHOMANNOMUTASE"/>
    <property type="match status" value="1"/>
</dbReference>
<evidence type="ECO:0000259" key="13">
    <source>
        <dbReference type="Pfam" id="PF02879"/>
    </source>
</evidence>
<dbReference type="Proteomes" id="UP000254266">
    <property type="component" value="Unassembled WGS sequence"/>
</dbReference>
<evidence type="ECO:0000313" key="16">
    <source>
        <dbReference type="Proteomes" id="UP000254266"/>
    </source>
</evidence>
<proteinExistence type="inferred from homology"/>
<dbReference type="Pfam" id="PF02878">
    <property type="entry name" value="PGM_PMM_I"/>
    <property type="match status" value="1"/>
</dbReference>
<evidence type="ECO:0000313" key="15">
    <source>
        <dbReference type="EMBL" id="RDH82543.1"/>
    </source>
</evidence>
<dbReference type="Pfam" id="PF02880">
    <property type="entry name" value="PGM_PMM_III"/>
    <property type="match status" value="1"/>
</dbReference>
<dbReference type="SUPFAM" id="SSF55957">
    <property type="entry name" value="Phosphoglucomutase, C-terminal domain"/>
    <property type="match status" value="1"/>
</dbReference>
<evidence type="ECO:0000256" key="6">
    <source>
        <dbReference type="ARBA" id="ARBA00022553"/>
    </source>
</evidence>
<feature type="domain" description="Alpha-D-phosphohexomutase alpha/beta/alpha" evidence="12">
    <location>
        <begin position="8"/>
        <end position="138"/>
    </location>
</feature>
<dbReference type="PROSITE" id="PS00710">
    <property type="entry name" value="PGM_PMM"/>
    <property type="match status" value="1"/>
</dbReference>
<comment type="caution">
    <text evidence="15">The sequence shown here is derived from an EMBL/GenBank/DDBJ whole genome shotgun (WGS) entry which is preliminary data.</text>
</comment>
<dbReference type="InterPro" id="IPR005844">
    <property type="entry name" value="A-D-PHexomutase_a/b/a-I"/>
</dbReference>
<dbReference type="EMBL" id="QFXC01000011">
    <property type="protein sequence ID" value="RDH82543.1"/>
    <property type="molecule type" value="Genomic_DNA"/>
</dbReference>
<comment type="catalytic activity">
    <reaction evidence="1">
        <text>alpha-D-mannose 1-phosphate = D-mannose 6-phosphate</text>
        <dbReference type="Rhea" id="RHEA:11140"/>
        <dbReference type="ChEBI" id="CHEBI:58409"/>
        <dbReference type="ChEBI" id="CHEBI:58735"/>
        <dbReference type="EC" id="5.4.2.8"/>
    </reaction>
</comment>
<dbReference type="Gene3D" id="3.40.120.10">
    <property type="entry name" value="Alpha-D-Glucose-1,6-Bisphosphate, subunit A, domain 3"/>
    <property type="match status" value="3"/>
</dbReference>
<reference evidence="15 16" key="1">
    <citation type="journal article" date="2018" name="ISME J.">
        <title>Endosymbiont genomes yield clues of tubeworm success.</title>
        <authorList>
            <person name="Li Y."/>
            <person name="Liles M.R."/>
            <person name="Halanych K.M."/>
        </authorList>
    </citation>
    <scope>NUCLEOTIDE SEQUENCE [LARGE SCALE GENOMIC DNA]</scope>
    <source>
        <strain evidence="15">A1464</strain>
    </source>
</reference>
<evidence type="ECO:0000259" key="14">
    <source>
        <dbReference type="Pfam" id="PF02880"/>
    </source>
</evidence>
<keyword evidence="9 15" id="KW-0413">Isomerase</keyword>
<dbReference type="InterPro" id="IPR016066">
    <property type="entry name" value="A-D-PHexomutase_CS"/>
</dbReference>
<comment type="similarity">
    <text evidence="4 10">Belongs to the phosphohexose mutase family.</text>
</comment>
<dbReference type="GO" id="GO:0000287">
    <property type="term" value="F:magnesium ion binding"/>
    <property type="evidence" value="ECO:0007669"/>
    <property type="project" value="InterPro"/>
</dbReference>
<dbReference type="InterPro" id="IPR005845">
    <property type="entry name" value="A-D-PHexomutase_a/b/a-II"/>
</dbReference>
<keyword evidence="16" id="KW-1185">Reference proteome</keyword>
<dbReference type="InterPro" id="IPR005841">
    <property type="entry name" value="Alpha-D-phosphohexomutase_SF"/>
</dbReference>
<dbReference type="PANTHER" id="PTHR43771:SF2">
    <property type="entry name" value="PHOSPHOMANNOMUTASE_PHOSPHOGLUCOMUTASE"/>
    <property type="match status" value="1"/>
</dbReference>
<dbReference type="Gene3D" id="3.30.310.50">
    <property type="entry name" value="Alpha-D-phosphohexomutase, C-terminal domain"/>
    <property type="match status" value="1"/>
</dbReference>
<evidence type="ECO:0000256" key="1">
    <source>
        <dbReference type="ARBA" id="ARBA00000586"/>
    </source>
</evidence>
<name>A0A370DCD6_9GAMM</name>
<dbReference type="CDD" id="cd03089">
    <property type="entry name" value="PMM_PGM"/>
    <property type="match status" value="1"/>
</dbReference>
<dbReference type="GO" id="GO:0004615">
    <property type="term" value="F:phosphomannomutase activity"/>
    <property type="evidence" value="ECO:0007669"/>
    <property type="project" value="UniProtKB-EC"/>
</dbReference>
<evidence type="ECO:0000256" key="7">
    <source>
        <dbReference type="ARBA" id="ARBA00022723"/>
    </source>
</evidence>
<accession>A0A370DCD6</accession>
<dbReference type="Pfam" id="PF00408">
    <property type="entry name" value="PGM_PMM_IV"/>
    <property type="match status" value="1"/>
</dbReference>
<feature type="domain" description="Alpha-D-phosphohexomutase alpha/beta/alpha" evidence="13">
    <location>
        <begin position="153"/>
        <end position="249"/>
    </location>
</feature>
<comment type="cofactor">
    <cofactor evidence="2">
        <name>Mg(2+)</name>
        <dbReference type="ChEBI" id="CHEBI:18420"/>
    </cofactor>
</comment>
<keyword evidence="6" id="KW-0597">Phosphoprotein</keyword>
<comment type="pathway">
    <text evidence="3">Nucleotide-sugar biosynthesis; GDP-alpha-D-mannose biosynthesis; alpha-D-mannose 1-phosphate from D-fructose 6-phosphate: step 2/2.</text>
</comment>
<evidence type="ECO:0000256" key="8">
    <source>
        <dbReference type="ARBA" id="ARBA00022842"/>
    </source>
</evidence>
<evidence type="ECO:0000256" key="5">
    <source>
        <dbReference type="ARBA" id="ARBA00012730"/>
    </source>
</evidence>
<dbReference type="InterPro" id="IPR016055">
    <property type="entry name" value="A-D-PHexomutase_a/b/a-I/II/III"/>
</dbReference>
<gene>
    <name evidence="15" type="ORF">DIZ80_09665</name>
</gene>
<evidence type="ECO:0000259" key="12">
    <source>
        <dbReference type="Pfam" id="PF02878"/>
    </source>
</evidence>
<dbReference type="InterPro" id="IPR005846">
    <property type="entry name" value="A-D-PHexomutase_a/b/a-III"/>
</dbReference>
<evidence type="ECO:0000256" key="9">
    <source>
        <dbReference type="ARBA" id="ARBA00023235"/>
    </source>
</evidence>
<evidence type="ECO:0000256" key="3">
    <source>
        <dbReference type="ARBA" id="ARBA00004699"/>
    </source>
</evidence>
<evidence type="ECO:0000256" key="4">
    <source>
        <dbReference type="ARBA" id="ARBA00010231"/>
    </source>
</evidence>
<dbReference type="PRINTS" id="PR00509">
    <property type="entry name" value="PGMPMM"/>
</dbReference>
<evidence type="ECO:0000259" key="11">
    <source>
        <dbReference type="Pfam" id="PF00408"/>
    </source>
</evidence>
<protein>
    <recommendedName>
        <fullName evidence="5">phosphomannomutase</fullName>
        <ecNumber evidence="5">5.4.2.8</ecNumber>
    </recommendedName>
</protein>
<dbReference type="Pfam" id="PF02879">
    <property type="entry name" value="PGM_PMM_II"/>
    <property type="match status" value="1"/>
</dbReference>
<dbReference type="EC" id="5.4.2.8" evidence="5"/>
<dbReference type="SUPFAM" id="SSF53738">
    <property type="entry name" value="Phosphoglucomutase, first 3 domains"/>
    <property type="match status" value="3"/>
</dbReference>
<sequence>MTNINPAIFKMYDIRGIVATDLTPDTVRLVGQAFATECLKQNVNEVCIGRDGRLHSKELSIALTEGLNAGGCDVIDVGMVPTPVLYFSTHHLNTGTGIMVTGSHNPPEYNGLKMSMAGKTLYGDDITGLYDLIQSGNFNKGSGSYREEALLDKYLDRIVTDIKLARPMKIAVDCGNGVAGVIATELFTKLGCEVTELFCDVDGTFPNHHPDPSKLENLKDVCAAIKEHDLELGLAFDGDGDRVGVIDDNQNVIWPDRQMILYSEDVLSRVPGALIIYDIKSSYNLGKEITKMGGEELMWKTGHSLIKAKMKETGAALAGEMSGHIFFKERWYGFDDGLYSAARMLEILSHKSGTSSEIFNALPDSCNTPEIQIMFKEGEHHNFMEKFKSTASFENADISTIDGMRVTWAKGWGLIRPSNTTPCLVLRFEAEDENSLTEVQNNFREQILATDSSISINF</sequence>
<dbReference type="AlphaFoldDB" id="A0A370DCD6"/>
<feature type="domain" description="Alpha-D-phosphohexomutase C-terminal" evidence="11">
    <location>
        <begin position="395"/>
        <end position="445"/>
    </location>
</feature>
<dbReference type="InterPro" id="IPR036900">
    <property type="entry name" value="A-D-PHexomutase_C_sf"/>
</dbReference>
<evidence type="ECO:0000256" key="2">
    <source>
        <dbReference type="ARBA" id="ARBA00001946"/>
    </source>
</evidence>
<dbReference type="GO" id="GO:0005975">
    <property type="term" value="P:carbohydrate metabolic process"/>
    <property type="evidence" value="ECO:0007669"/>
    <property type="project" value="InterPro"/>
</dbReference>